<evidence type="ECO:0000313" key="2">
    <source>
        <dbReference type="EMBL" id="GBN31898.1"/>
    </source>
</evidence>
<dbReference type="AlphaFoldDB" id="A0A4Y2MXK0"/>
<evidence type="ECO:0000256" key="1">
    <source>
        <dbReference type="SAM" id="MobiDB-lite"/>
    </source>
</evidence>
<proteinExistence type="predicted"/>
<keyword evidence="3" id="KW-1185">Reference proteome</keyword>
<feature type="region of interest" description="Disordered" evidence="1">
    <location>
        <begin position="62"/>
        <end position="84"/>
    </location>
</feature>
<dbReference type="OrthoDB" id="6423258at2759"/>
<protein>
    <submittedName>
        <fullName evidence="2">Uncharacterized protein</fullName>
    </submittedName>
</protein>
<gene>
    <name evidence="2" type="ORF">AVEN_128459_1</name>
</gene>
<dbReference type="EMBL" id="BGPR01008150">
    <property type="protein sequence ID" value="GBN31898.1"/>
    <property type="molecule type" value="Genomic_DNA"/>
</dbReference>
<sequence length="730" mass="83412">MNSAVQNLFLTVFGYHLFPKCMHGVHCTKHVTTTEDCALRVIPFIFRSNFLESAKAVLQELERPSADGASESPKQGPGKGHGPNSVLVQVTSGLKDLPEIKDEFLIGRLRKYLDIGTSVALSDVDMKGVLVVERALQVIGETLNTSESNSVIGHLLCSCLGGVVEEFFKIRNHILSHYRPRMMGGKLSLEKEILIFKDIQYIIKEAHSLVQPVIVSQSLRIMDYMVERGLRGSKDIDPILARNMESERNGKTRLLVEIYIRYKSNYKSLANNLLNYIEGEAGIKKCHKFRKIGQISALKFLFVFLSSQCDETNKNEILLILQDLERLNKDFESKANAAKQNEIEISSSENLQITRIVSDLRKITDCVFSEVKDEPRKVIDRSVVETFFRDAREFSWFTDEEMAAIKEKILKRFQSSREAKTSLKEFLEKKIQSSREAKASLKEFSEEKSQLSELEAQTLVGAIFASQKDKSSISKNLSGNRKIALKSLNSVKRDEEDVFKKKDREDDLDCLIKFSETVEGAHLLLKMDLTVDLHRKVLQFLNRKVEFLLDRIGHLKSILIDEDEEILSLWNWGKSEAIKTHTRFLMCQRYRRERDVRASLEMLLFDCMNILKTRPSLSRLWSKANDLFSGASLRDILSHGSTILEIVGGCLDKDDLPSHLIDKILELIEDGDALRTLSDLWERAKITDLKQFESMLEADDPSLREVQKWMKKRPGTTGGWKDYLPLLPLK</sequence>
<reference evidence="2 3" key="1">
    <citation type="journal article" date="2019" name="Sci. Rep.">
        <title>Orb-weaving spider Araneus ventricosus genome elucidates the spidroin gene catalogue.</title>
        <authorList>
            <person name="Kono N."/>
            <person name="Nakamura H."/>
            <person name="Ohtoshi R."/>
            <person name="Moran D.A.P."/>
            <person name="Shinohara A."/>
            <person name="Yoshida Y."/>
            <person name="Fujiwara M."/>
            <person name="Mori M."/>
            <person name="Tomita M."/>
            <person name="Arakawa K."/>
        </authorList>
    </citation>
    <scope>NUCLEOTIDE SEQUENCE [LARGE SCALE GENOMIC DNA]</scope>
</reference>
<dbReference type="Proteomes" id="UP000499080">
    <property type="component" value="Unassembled WGS sequence"/>
</dbReference>
<accession>A0A4Y2MXK0</accession>
<evidence type="ECO:0000313" key="3">
    <source>
        <dbReference type="Proteomes" id="UP000499080"/>
    </source>
</evidence>
<organism evidence="2 3">
    <name type="scientific">Araneus ventricosus</name>
    <name type="common">Orbweaver spider</name>
    <name type="synonym">Epeira ventricosa</name>
    <dbReference type="NCBI Taxonomy" id="182803"/>
    <lineage>
        <taxon>Eukaryota</taxon>
        <taxon>Metazoa</taxon>
        <taxon>Ecdysozoa</taxon>
        <taxon>Arthropoda</taxon>
        <taxon>Chelicerata</taxon>
        <taxon>Arachnida</taxon>
        <taxon>Araneae</taxon>
        <taxon>Araneomorphae</taxon>
        <taxon>Entelegynae</taxon>
        <taxon>Araneoidea</taxon>
        <taxon>Araneidae</taxon>
        <taxon>Araneus</taxon>
    </lineage>
</organism>
<name>A0A4Y2MXK0_ARAVE</name>
<comment type="caution">
    <text evidence="2">The sequence shown here is derived from an EMBL/GenBank/DDBJ whole genome shotgun (WGS) entry which is preliminary data.</text>
</comment>